<reference evidence="3" key="1">
    <citation type="submission" date="2016-11" db="UniProtKB">
        <authorList>
            <consortium name="WormBaseParasite"/>
        </authorList>
    </citation>
    <scope>IDENTIFICATION</scope>
</reference>
<dbReference type="SUPFAM" id="SSF81383">
    <property type="entry name" value="F-box domain"/>
    <property type="match status" value="1"/>
</dbReference>
<protein>
    <submittedName>
        <fullName evidence="3">F-box domain-containing protein</fullName>
    </submittedName>
</protein>
<dbReference type="PROSITE" id="PS50181">
    <property type="entry name" value="FBOX"/>
    <property type="match status" value="1"/>
</dbReference>
<evidence type="ECO:0000313" key="3">
    <source>
        <dbReference type="WBParaSite" id="MhA1_Contig686.frz3.gene17"/>
    </source>
</evidence>
<feature type="domain" description="F-box" evidence="1">
    <location>
        <begin position="1"/>
        <end position="46"/>
    </location>
</feature>
<name>A0A1I8BV58_MELHA</name>
<accession>A0A1I8BV58</accession>
<evidence type="ECO:0000313" key="2">
    <source>
        <dbReference type="Proteomes" id="UP000095281"/>
    </source>
</evidence>
<proteinExistence type="predicted"/>
<sequence length="293" mass="35458">MNHLPNETNLDILKCLNFNQLNNMQQTNRHFCNFIKEYNNELAKKVFYSMELKPNFVCKQVDHGQLPFDFKLNEELKLKWEAAIHERTQMFFMEPYQQRDFNIKYDDYDLNETANLLLVPKEKENSGPKILCFKLQRYAETIEEMLLLRYWLEQLSHCFIENVKLDQGMLNPAMIDLLFEGTPTLQLHTKYLYIYYQHFSFDGFDLLYHFVVYASKGIYVDNNSWLKVRGEKIKEEKRFYKTELEEEEGEEPKFRNVMEYDFFDVRNPAKHAVVYLCFSVDSKKYETGEIFWR</sequence>
<evidence type="ECO:0000259" key="1">
    <source>
        <dbReference type="PROSITE" id="PS50181"/>
    </source>
</evidence>
<dbReference type="WBParaSite" id="MhA1_Contig686.frz3.gene17">
    <property type="protein sequence ID" value="MhA1_Contig686.frz3.gene17"/>
    <property type="gene ID" value="MhA1_Contig686.frz3.gene17"/>
</dbReference>
<dbReference type="InterPro" id="IPR001810">
    <property type="entry name" value="F-box_dom"/>
</dbReference>
<dbReference type="AlphaFoldDB" id="A0A1I8BV58"/>
<keyword evidence="2" id="KW-1185">Reference proteome</keyword>
<dbReference type="InterPro" id="IPR036047">
    <property type="entry name" value="F-box-like_dom_sf"/>
</dbReference>
<dbReference type="Proteomes" id="UP000095281">
    <property type="component" value="Unplaced"/>
</dbReference>
<organism evidence="2 3">
    <name type="scientific">Meloidogyne hapla</name>
    <name type="common">Root-knot nematode worm</name>
    <dbReference type="NCBI Taxonomy" id="6305"/>
    <lineage>
        <taxon>Eukaryota</taxon>
        <taxon>Metazoa</taxon>
        <taxon>Ecdysozoa</taxon>
        <taxon>Nematoda</taxon>
        <taxon>Chromadorea</taxon>
        <taxon>Rhabditida</taxon>
        <taxon>Tylenchina</taxon>
        <taxon>Tylenchomorpha</taxon>
        <taxon>Tylenchoidea</taxon>
        <taxon>Meloidogynidae</taxon>
        <taxon>Meloidogyninae</taxon>
        <taxon>Meloidogyne</taxon>
    </lineage>
</organism>